<dbReference type="GO" id="GO:0019748">
    <property type="term" value="P:secondary metabolic process"/>
    <property type="evidence" value="ECO:0007669"/>
    <property type="project" value="TreeGrafter"/>
</dbReference>
<reference evidence="6" key="2">
    <citation type="journal article" date="2018" name="Nat. Commun.">
        <title>Extreme sensitivity to ultraviolet light in the fungal pathogen causing white-nose syndrome of bats.</title>
        <authorList>
            <person name="Palmer J.M."/>
            <person name="Drees K.P."/>
            <person name="Foster J.T."/>
            <person name="Lindner D.L."/>
        </authorList>
    </citation>
    <scope>NUCLEOTIDE SEQUENCE [LARGE SCALE GENOMIC DNA]</scope>
    <source>
        <strain evidence="6">UAMH 10579</strain>
    </source>
</reference>
<dbReference type="FunFam" id="3.30.300.30:FF:000007">
    <property type="entry name" value="4-coumarate--CoA ligase 2"/>
    <property type="match status" value="1"/>
</dbReference>
<evidence type="ECO:0000313" key="6">
    <source>
        <dbReference type="Proteomes" id="UP000091956"/>
    </source>
</evidence>
<dbReference type="GeneID" id="28840546"/>
<dbReference type="STRING" id="342668.A0A1B8GE31"/>
<evidence type="ECO:0000256" key="2">
    <source>
        <dbReference type="ARBA" id="ARBA00022598"/>
    </source>
</evidence>
<dbReference type="AlphaFoldDB" id="A0A1B8GE31"/>
<keyword evidence="2" id="KW-0436">Ligase</keyword>
<dbReference type="Pfam" id="PF13193">
    <property type="entry name" value="AMP-binding_C"/>
    <property type="match status" value="1"/>
</dbReference>
<protein>
    <submittedName>
        <fullName evidence="5">Putative NRPS-like protein biosynthetic cluster</fullName>
    </submittedName>
</protein>
<proteinExistence type="inferred from homology"/>
<dbReference type="Gene3D" id="3.30.300.30">
    <property type="match status" value="1"/>
</dbReference>
<evidence type="ECO:0000256" key="1">
    <source>
        <dbReference type="ARBA" id="ARBA00006432"/>
    </source>
</evidence>
<dbReference type="PANTHER" id="PTHR24096:SF149">
    <property type="entry name" value="AMP-BINDING DOMAIN-CONTAINING PROTEIN-RELATED"/>
    <property type="match status" value="1"/>
</dbReference>
<organism evidence="5 6">
    <name type="scientific">Pseudogymnoascus verrucosus</name>
    <dbReference type="NCBI Taxonomy" id="342668"/>
    <lineage>
        <taxon>Eukaryota</taxon>
        <taxon>Fungi</taxon>
        <taxon>Dikarya</taxon>
        <taxon>Ascomycota</taxon>
        <taxon>Pezizomycotina</taxon>
        <taxon>Leotiomycetes</taxon>
        <taxon>Thelebolales</taxon>
        <taxon>Thelebolaceae</taxon>
        <taxon>Pseudogymnoascus</taxon>
    </lineage>
</organism>
<dbReference type="Proteomes" id="UP000091956">
    <property type="component" value="Unassembled WGS sequence"/>
</dbReference>
<reference evidence="5 6" key="1">
    <citation type="submission" date="2016-03" db="EMBL/GenBank/DDBJ databases">
        <title>Comparative genomics of Pseudogymnoascus destructans, the fungus causing white-nose syndrome of bats.</title>
        <authorList>
            <person name="Palmer J.M."/>
            <person name="Drees K.P."/>
            <person name="Foster J.T."/>
            <person name="Lindner D.L."/>
        </authorList>
    </citation>
    <scope>NUCLEOTIDE SEQUENCE [LARGE SCALE GENOMIC DNA]</scope>
    <source>
        <strain evidence="5 6">UAMH 10579</strain>
    </source>
</reference>
<dbReference type="RefSeq" id="XP_018127817.1">
    <property type="nucleotide sequence ID" value="XM_018276595.2"/>
</dbReference>
<dbReference type="InterPro" id="IPR025110">
    <property type="entry name" value="AMP-bd_C"/>
</dbReference>
<dbReference type="InterPro" id="IPR045851">
    <property type="entry name" value="AMP-bd_C_sf"/>
</dbReference>
<dbReference type="GO" id="GO:0016405">
    <property type="term" value="F:CoA-ligase activity"/>
    <property type="evidence" value="ECO:0007669"/>
    <property type="project" value="TreeGrafter"/>
</dbReference>
<dbReference type="PROSITE" id="PS00455">
    <property type="entry name" value="AMP_BINDING"/>
    <property type="match status" value="1"/>
</dbReference>
<dbReference type="InterPro" id="IPR020845">
    <property type="entry name" value="AMP-binding_CS"/>
</dbReference>
<dbReference type="Gene3D" id="3.40.50.12780">
    <property type="entry name" value="N-terminal domain of ligase-like"/>
    <property type="match status" value="1"/>
</dbReference>
<evidence type="ECO:0000313" key="5">
    <source>
        <dbReference type="EMBL" id="OBT94084.1"/>
    </source>
</evidence>
<evidence type="ECO:0000259" key="4">
    <source>
        <dbReference type="Pfam" id="PF13193"/>
    </source>
</evidence>
<comment type="similarity">
    <text evidence="1">Belongs to the ATP-dependent AMP-binding enzyme family.</text>
</comment>
<keyword evidence="6" id="KW-1185">Reference proteome</keyword>
<accession>A0A1B8GE31</accession>
<dbReference type="PANTHER" id="PTHR24096">
    <property type="entry name" value="LONG-CHAIN-FATTY-ACID--COA LIGASE"/>
    <property type="match status" value="1"/>
</dbReference>
<gene>
    <name evidence="5" type="ORF">VE01_07160</name>
</gene>
<dbReference type="EMBL" id="KV460247">
    <property type="protein sequence ID" value="OBT94084.1"/>
    <property type="molecule type" value="Genomic_DNA"/>
</dbReference>
<dbReference type="InterPro" id="IPR000873">
    <property type="entry name" value="AMP-dep_synth/lig_dom"/>
</dbReference>
<dbReference type="OrthoDB" id="1898221at2759"/>
<dbReference type="InterPro" id="IPR042099">
    <property type="entry name" value="ANL_N_sf"/>
</dbReference>
<dbReference type="Pfam" id="PF00501">
    <property type="entry name" value="AMP-binding"/>
    <property type="match status" value="1"/>
</dbReference>
<name>A0A1B8GE31_9PEZI</name>
<feature type="domain" description="AMP-binding enzyme C-terminal" evidence="4">
    <location>
        <begin position="459"/>
        <end position="533"/>
    </location>
</feature>
<evidence type="ECO:0000259" key="3">
    <source>
        <dbReference type="Pfam" id="PF00501"/>
    </source>
</evidence>
<feature type="domain" description="AMP-dependent synthetase/ligase" evidence="3">
    <location>
        <begin position="48"/>
        <end position="410"/>
    </location>
</feature>
<sequence>MIYQNAKTIQVPNVDVLTLLFDHENSSAKEDSVLHAEASNPERSINKSQARVFTKQIAHGLRNGFGIGANGPGKDVVMVMCSGQSLLPMLFYGVIAAEGVYSAVSTSATVTELSKQIDQCPVSLLVCTADTREVACKAAEKCGLSNAKILILESSPEWSLRSLSTGTNYISKQQLDWRRITDAKELENSLICLLFSSGTTGPPKGVCLSHTNLVSEAVLPGELTKEHLKKAEAAGAPPFEYRTLAHLPVAHIAGLQGYLVNPFYAGGLVYWMSKFDFQQFIDNIKKFRITMLFSVPAIYLLIAKSTVVTDHFDTLMLAQSGAAPLGPETQRAASMKLGKGKTFISQTWGLSETTGSASSNLWGPKDETGSVGTLLPNISLRLVDEDFKDVAAGKPGEILIKGPVISKGYYNNPEATAGSVHGDWFCTGDIGIMRDEKLYIVDRKKELIKYKGLQVAPAELEAILLAHPLILDAAVIGVEGEGTELPRAYVVADQTKISKEQIQEVVNSVVASYKRLRGGVFYIDEIPKTASGKILRKDLRMLAERTKSKL</sequence>
<dbReference type="SUPFAM" id="SSF56801">
    <property type="entry name" value="Acetyl-CoA synthetase-like"/>
    <property type="match status" value="1"/>
</dbReference>